<evidence type="ECO:0000256" key="1">
    <source>
        <dbReference type="ARBA" id="ARBA00004448"/>
    </source>
</evidence>
<keyword evidence="8 9" id="KW-0472">Membrane</keyword>
<keyword evidence="7" id="KW-0496">Mitochondrion</keyword>
<accession>A0A8G0LEZ9</accession>
<sequence length="200" mass="22271">MENTTREYKSIIDVVRKMYYREGIISFYSGLTPALLGVTNVAIQFPLYEQFKRYLTGTGLGSWREDQGRSQVLGILAASSASKACATAATYPHEVIRTRLQTQHLTRPPSYRASSMASGGQWKEINDNGGRPWKSSVVYRGIVNTLRLILRDEGWRALYSGMGTSLIGAIPASATTMLVYEAVVQLINKSKTEGRRKLKL</sequence>
<dbReference type="Pfam" id="PF00153">
    <property type="entry name" value="Mito_carr"/>
    <property type="match status" value="2"/>
</dbReference>
<gene>
    <name evidence="11" type="ORF">H0G86_006717</name>
</gene>
<dbReference type="SUPFAM" id="SSF103506">
    <property type="entry name" value="Mitochondrial carrier"/>
    <property type="match status" value="1"/>
</dbReference>
<protein>
    <recommendedName>
        <fullName evidence="13">Mitochondrial carrier protein</fullName>
    </recommendedName>
</protein>
<evidence type="ECO:0000256" key="9">
    <source>
        <dbReference type="PROSITE-ProRule" id="PRU00282"/>
    </source>
</evidence>
<evidence type="ECO:0000313" key="12">
    <source>
        <dbReference type="Proteomes" id="UP000826661"/>
    </source>
</evidence>
<comment type="subcellular location">
    <subcellularLocation>
        <location evidence="1">Mitochondrion inner membrane</location>
        <topology evidence="1">Multi-pass membrane protein</topology>
    </subcellularLocation>
</comment>
<dbReference type="GO" id="GO:0005743">
    <property type="term" value="C:mitochondrial inner membrane"/>
    <property type="evidence" value="ECO:0007669"/>
    <property type="project" value="UniProtKB-SubCell"/>
</dbReference>
<dbReference type="AlphaFoldDB" id="A0A8G0LEZ9"/>
<name>A0A8G0LEZ9_9HYPO</name>
<keyword evidence="5" id="KW-0999">Mitochondrion inner membrane</keyword>
<feature type="repeat" description="Solcar" evidence="9">
    <location>
        <begin position="1"/>
        <end position="54"/>
    </location>
</feature>
<keyword evidence="3 9" id="KW-0812">Transmembrane</keyword>
<dbReference type="PANTHER" id="PTHR45829:SF1">
    <property type="entry name" value="CARRIER PROTEIN, PUTATIVE (AFU_ORTHOLOGUE AFUA_4G06780)-RELATED"/>
    <property type="match status" value="1"/>
</dbReference>
<evidence type="ECO:0000256" key="8">
    <source>
        <dbReference type="ARBA" id="ARBA00023136"/>
    </source>
</evidence>
<dbReference type="PANTHER" id="PTHR45829">
    <property type="entry name" value="MITOCHONDRIAL CARRIER PROTEIN RIM2"/>
    <property type="match status" value="1"/>
</dbReference>
<evidence type="ECO:0000256" key="10">
    <source>
        <dbReference type="RuleBase" id="RU000488"/>
    </source>
</evidence>
<dbReference type="Gene3D" id="1.50.40.10">
    <property type="entry name" value="Mitochondrial carrier domain"/>
    <property type="match status" value="1"/>
</dbReference>
<evidence type="ECO:0000256" key="6">
    <source>
        <dbReference type="ARBA" id="ARBA00022989"/>
    </source>
</evidence>
<comment type="similarity">
    <text evidence="10">Belongs to the mitochondrial carrier (TC 2.A.29) family.</text>
</comment>
<keyword evidence="12" id="KW-1185">Reference proteome</keyword>
<dbReference type="EMBL" id="CP075866">
    <property type="protein sequence ID" value="QYS99594.1"/>
    <property type="molecule type" value="Genomic_DNA"/>
</dbReference>
<evidence type="ECO:0008006" key="13">
    <source>
        <dbReference type="Google" id="ProtNLM"/>
    </source>
</evidence>
<evidence type="ECO:0000256" key="5">
    <source>
        <dbReference type="ARBA" id="ARBA00022792"/>
    </source>
</evidence>
<dbReference type="GO" id="GO:1990519">
    <property type="term" value="P:pyrimidine nucleotide import into mitochondrion"/>
    <property type="evidence" value="ECO:0007669"/>
    <property type="project" value="TreeGrafter"/>
</dbReference>
<evidence type="ECO:0000256" key="2">
    <source>
        <dbReference type="ARBA" id="ARBA00022448"/>
    </source>
</evidence>
<evidence type="ECO:0000313" key="11">
    <source>
        <dbReference type="EMBL" id="QYS99594.1"/>
    </source>
</evidence>
<evidence type="ECO:0000256" key="4">
    <source>
        <dbReference type="ARBA" id="ARBA00022737"/>
    </source>
</evidence>
<organism evidence="11 12">
    <name type="scientific">Trichoderma simmonsii</name>
    <dbReference type="NCBI Taxonomy" id="1491479"/>
    <lineage>
        <taxon>Eukaryota</taxon>
        <taxon>Fungi</taxon>
        <taxon>Dikarya</taxon>
        <taxon>Ascomycota</taxon>
        <taxon>Pezizomycotina</taxon>
        <taxon>Sordariomycetes</taxon>
        <taxon>Hypocreomycetidae</taxon>
        <taxon>Hypocreales</taxon>
        <taxon>Hypocreaceae</taxon>
        <taxon>Trichoderma</taxon>
    </lineage>
</organism>
<dbReference type="GO" id="GO:0015218">
    <property type="term" value="F:pyrimidine nucleotide transmembrane transporter activity"/>
    <property type="evidence" value="ECO:0007669"/>
    <property type="project" value="InterPro"/>
</dbReference>
<keyword evidence="2 10" id="KW-0813">Transport</keyword>
<evidence type="ECO:0000256" key="7">
    <source>
        <dbReference type="ARBA" id="ARBA00023128"/>
    </source>
</evidence>
<dbReference type="InterPro" id="IPR018108">
    <property type="entry name" value="MCP_transmembrane"/>
</dbReference>
<proteinExistence type="inferred from homology"/>
<dbReference type="Proteomes" id="UP000826661">
    <property type="component" value="Chromosome III"/>
</dbReference>
<evidence type="ECO:0000256" key="3">
    <source>
        <dbReference type="ARBA" id="ARBA00022692"/>
    </source>
</evidence>
<feature type="repeat" description="Solcar" evidence="9">
    <location>
        <begin position="70"/>
        <end position="186"/>
    </location>
</feature>
<keyword evidence="6" id="KW-1133">Transmembrane helix</keyword>
<dbReference type="PROSITE" id="PS50920">
    <property type="entry name" value="SOLCAR"/>
    <property type="match status" value="2"/>
</dbReference>
<dbReference type="InterPro" id="IPR049562">
    <property type="entry name" value="SLC25A33/36-like"/>
</dbReference>
<keyword evidence="4" id="KW-0677">Repeat</keyword>
<reference evidence="11 12" key="1">
    <citation type="journal article" date="2021" name="BMC Genomics">
        <title>Telomere-to-telomere genome assembly of asparaginase-producing Trichoderma simmonsii.</title>
        <authorList>
            <person name="Chung D."/>
            <person name="Kwon Y.M."/>
            <person name="Yang Y."/>
        </authorList>
    </citation>
    <scope>NUCLEOTIDE SEQUENCE [LARGE SCALE GENOMIC DNA]</scope>
    <source>
        <strain evidence="11 12">GH-Sj1</strain>
    </source>
</reference>
<dbReference type="InterPro" id="IPR023395">
    <property type="entry name" value="MCP_dom_sf"/>
</dbReference>